<dbReference type="GO" id="GO:0004534">
    <property type="term" value="F:5'-3' RNA exonuclease activity"/>
    <property type="evidence" value="ECO:0007669"/>
    <property type="project" value="TreeGrafter"/>
</dbReference>
<dbReference type="NCBIfam" id="NF038032">
    <property type="entry name" value="CehA_McbA_metalo"/>
    <property type="match status" value="1"/>
</dbReference>
<protein>
    <recommendedName>
        <fullName evidence="1">Polymerase/histidinol phosphatase N-terminal domain-containing protein</fullName>
    </recommendedName>
</protein>
<dbReference type="Proteomes" id="UP000187166">
    <property type="component" value="Unassembled WGS sequence"/>
</dbReference>
<name>A0A1U7LZG7_9FIRM</name>
<dbReference type="PANTHER" id="PTHR42924">
    <property type="entry name" value="EXONUCLEASE"/>
    <property type="match status" value="1"/>
</dbReference>
<sequence length="437" mass="51038">MKNITKNLKDGYNELILRINLEDLKENSLKLSIKGEDFFITLFVYAEDEIVGSITTNRDTERYMSKNILKSSNGFKALKSGDYKIAYILHKKSDVILKIEEKNSDLNSKDEISITEDEVKCEEEKWYAGDFHTHTFYSDGKLSREENIKIAKDRGLSFFAPTDHNFNHSKFPKSDLLIIEGTEITSKFGHINLFFTNESIFSKFSVKGLNTEDWLKEVLKNIKGEIYSINHPFMETFEFLVSDYNLSDLKFMEIINDPTYLTSIDAMEKALLAWDILLKNGYVVYGIGGSDSHLYPYEKYENSNYPSLLGDPKTFIFAKNLSKDEIKKAMLQGKISVSREKLIELKKIGKYEFTMKLEENTFHNKKIHIELIVDGEIYETYEDNLHVKLKLDKNYHYVRANVRCEDGELYGFTNPYFYNLEKSVKKIKRWKELQKLV</sequence>
<dbReference type="InterPro" id="IPR016195">
    <property type="entry name" value="Pol/histidinol_Pase-like"/>
</dbReference>
<dbReference type="InterPro" id="IPR003141">
    <property type="entry name" value="Pol/His_phosphatase_N"/>
</dbReference>
<dbReference type="STRING" id="1465756.BIV18_04240"/>
<accession>A0A1U7LZG7</accession>
<evidence type="ECO:0000313" key="2">
    <source>
        <dbReference type="EMBL" id="OLR64784.1"/>
    </source>
</evidence>
<dbReference type="InterPro" id="IPR052018">
    <property type="entry name" value="PHP_domain"/>
</dbReference>
<dbReference type="SMART" id="SM00481">
    <property type="entry name" value="POLIIIAc"/>
    <property type="match status" value="1"/>
</dbReference>
<evidence type="ECO:0000313" key="3">
    <source>
        <dbReference type="Proteomes" id="UP000187166"/>
    </source>
</evidence>
<organism evidence="2 3">
    <name type="scientific">Peptoniphilus porci</name>
    <dbReference type="NCBI Taxonomy" id="2652280"/>
    <lineage>
        <taxon>Bacteria</taxon>
        <taxon>Bacillati</taxon>
        <taxon>Bacillota</taxon>
        <taxon>Tissierellia</taxon>
        <taxon>Tissierellales</taxon>
        <taxon>Peptoniphilaceae</taxon>
        <taxon>Peptoniphilus</taxon>
    </lineage>
</organism>
<dbReference type="GO" id="GO:0035312">
    <property type="term" value="F:5'-3' DNA exonuclease activity"/>
    <property type="evidence" value="ECO:0007669"/>
    <property type="project" value="TreeGrafter"/>
</dbReference>
<proteinExistence type="predicted"/>
<dbReference type="EMBL" id="MJIH01000001">
    <property type="protein sequence ID" value="OLR64784.1"/>
    <property type="molecule type" value="Genomic_DNA"/>
</dbReference>
<dbReference type="SUPFAM" id="SSF89550">
    <property type="entry name" value="PHP domain-like"/>
    <property type="match status" value="1"/>
</dbReference>
<feature type="domain" description="Polymerase/histidinol phosphatase N-terminal" evidence="1">
    <location>
        <begin position="129"/>
        <end position="188"/>
    </location>
</feature>
<comment type="caution">
    <text evidence="2">The sequence shown here is derived from an EMBL/GenBank/DDBJ whole genome shotgun (WGS) entry which is preliminary data.</text>
</comment>
<dbReference type="AlphaFoldDB" id="A0A1U7LZG7"/>
<keyword evidence="3" id="KW-1185">Reference proteome</keyword>
<reference evidence="2 3" key="1">
    <citation type="journal article" date="2016" name="Appl. Environ. Microbiol.">
        <title>Function and Phylogeny of Bacterial Butyryl Coenzyme A:Acetate Transferases and Their Diversity in the Proximal Colon of Swine.</title>
        <authorList>
            <person name="Trachsel J."/>
            <person name="Bayles D.O."/>
            <person name="Looft T."/>
            <person name="Levine U.Y."/>
            <person name="Allen H.K."/>
        </authorList>
    </citation>
    <scope>NUCLEOTIDE SEQUENCE [LARGE SCALE GENOMIC DNA]</scope>
    <source>
        <strain evidence="2 3">35-6-1</strain>
    </source>
</reference>
<dbReference type="Gene3D" id="3.20.20.140">
    <property type="entry name" value="Metal-dependent hydrolases"/>
    <property type="match status" value="1"/>
</dbReference>
<evidence type="ECO:0000259" key="1">
    <source>
        <dbReference type="SMART" id="SM00481"/>
    </source>
</evidence>
<gene>
    <name evidence="2" type="ORF">BIV18_04240</name>
</gene>
<dbReference type="PANTHER" id="PTHR42924:SF3">
    <property type="entry name" value="POLYMERASE_HISTIDINOL PHOSPHATASE N-TERMINAL DOMAIN-CONTAINING PROTEIN"/>
    <property type="match status" value="1"/>
</dbReference>